<evidence type="ECO:0000256" key="6">
    <source>
        <dbReference type="ARBA" id="ARBA00022679"/>
    </source>
</evidence>
<dbReference type="PANTHER" id="PTHR32438">
    <property type="entry name" value="4-ALPHA-GLUCANOTRANSFERASE DPE1, CHLOROPLASTIC/AMYLOPLASTIC"/>
    <property type="match status" value="1"/>
</dbReference>
<dbReference type="PROSITE" id="PS51257">
    <property type="entry name" value="PROKAR_LIPOPROTEIN"/>
    <property type="match status" value="1"/>
</dbReference>
<name>A0A2P7ECI3_9SYNE</name>
<dbReference type="InterPro" id="IPR003385">
    <property type="entry name" value="Glyco_hydro_77"/>
</dbReference>
<dbReference type="InterPro" id="IPR017853">
    <property type="entry name" value="GH"/>
</dbReference>
<evidence type="ECO:0000256" key="8">
    <source>
        <dbReference type="ARBA" id="ARBA00031423"/>
    </source>
</evidence>
<keyword evidence="12" id="KW-1185">Reference proteome</keyword>
<sequence length="465" mass="52358">MSNLLKHLGGQRQYGVLMHVSSLPGPGSSGCFGAAALEWIDLLADHQVKVWQVLPLAPTDNTGSPYSSPSGFALNPQFLDPDQLQETSAVDGFSTWCQQQRFWLKDHCRFMVLRRRYGGAPWWQWPKPYARRHRQVIKEFDRAEAVAIDQEALQQWQLQQQWQGLRAHSRERGVQLLGDLPFYGAHDSADVWSRPGLFSLNPDGSLAQQSGVPPDYFSATGQLWSTPVYRWSRHRLNGYRWWLRRLERQLELFDLLRLDHFRAFAGFWSVPGASSTAEHGEWLPSPGKTILKRLSSRCGGSLPLVAEDLGVITPDVDALREKFDLPGMKVLQFAFEADASNAYLPQNFASGSWVVYTGTHDNATARGWWQDQSDQVKQQLQNLLGHPVESPGWELLRLALSSTADLAVVPLQDLMSLDDSARFNTPGTASGNWSWRLDQPIANLRGHMEGLQQQGQLYGRGRSSG</sequence>
<dbReference type="Pfam" id="PF02446">
    <property type="entry name" value="Glyco_hydro_77"/>
    <property type="match status" value="2"/>
</dbReference>
<dbReference type="NCBIfam" id="TIGR00217">
    <property type="entry name" value="malQ"/>
    <property type="match status" value="1"/>
</dbReference>
<dbReference type="AlphaFoldDB" id="A0A2P7ECI3"/>
<keyword evidence="7 10" id="KW-0119">Carbohydrate metabolism</keyword>
<dbReference type="PANTHER" id="PTHR32438:SF5">
    <property type="entry name" value="4-ALPHA-GLUCANOTRANSFERASE DPE1, CHLOROPLASTIC_AMYLOPLASTIC"/>
    <property type="match status" value="1"/>
</dbReference>
<evidence type="ECO:0000256" key="10">
    <source>
        <dbReference type="RuleBase" id="RU361207"/>
    </source>
</evidence>
<dbReference type="SUPFAM" id="SSF51445">
    <property type="entry name" value="(Trans)glycosidases"/>
    <property type="match status" value="1"/>
</dbReference>
<evidence type="ECO:0000256" key="2">
    <source>
        <dbReference type="ARBA" id="ARBA00005684"/>
    </source>
</evidence>
<comment type="caution">
    <text evidence="11">The sequence shown here is derived from an EMBL/GenBank/DDBJ whole genome shotgun (WGS) entry which is preliminary data.</text>
</comment>
<organism evidence="11 12">
    <name type="scientific">Synechococcus lacustris str. Tous</name>
    <dbReference type="NCBI Taxonomy" id="1910958"/>
    <lineage>
        <taxon>Bacteria</taxon>
        <taxon>Bacillati</taxon>
        <taxon>Cyanobacteriota</taxon>
        <taxon>Cyanophyceae</taxon>
        <taxon>Synechococcales</taxon>
        <taxon>Synechococcaceae</taxon>
        <taxon>Synechococcus</taxon>
    </lineage>
</organism>
<evidence type="ECO:0000313" key="11">
    <source>
        <dbReference type="EMBL" id="PSI00923.1"/>
    </source>
</evidence>
<evidence type="ECO:0000256" key="1">
    <source>
        <dbReference type="ARBA" id="ARBA00000439"/>
    </source>
</evidence>
<gene>
    <name evidence="11" type="primary">malQ</name>
    <name evidence="11" type="ORF">C7K08_10590</name>
</gene>
<dbReference type="EMBL" id="PXVC01000063">
    <property type="protein sequence ID" value="PSI00923.1"/>
    <property type="molecule type" value="Genomic_DNA"/>
</dbReference>
<comment type="catalytic activity">
    <reaction evidence="1 10">
        <text>Transfers a segment of a (1-&gt;4)-alpha-D-glucan to a new position in an acceptor, which may be glucose or a (1-&gt;4)-alpha-D-glucan.</text>
        <dbReference type="EC" id="2.4.1.25"/>
    </reaction>
</comment>
<dbReference type="GO" id="GO:0005975">
    <property type="term" value="P:carbohydrate metabolic process"/>
    <property type="evidence" value="ECO:0007669"/>
    <property type="project" value="InterPro"/>
</dbReference>
<dbReference type="Gene3D" id="3.20.20.80">
    <property type="entry name" value="Glycosidases"/>
    <property type="match status" value="2"/>
</dbReference>
<evidence type="ECO:0000313" key="12">
    <source>
        <dbReference type="Proteomes" id="UP000240206"/>
    </source>
</evidence>
<accession>A0A2P7ECI3</accession>
<dbReference type="STRING" id="1910958.BTM30_02615"/>
<protein>
    <recommendedName>
        <fullName evidence="4 10">4-alpha-glucanotransferase</fullName>
        <ecNumber evidence="3 10">2.4.1.25</ecNumber>
    </recommendedName>
    <alternativeName>
        <fullName evidence="8 10">Amylomaltase</fullName>
    </alternativeName>
    <alternativeName>
        <fullName evidence="9 10">Disproportionating enzyme</fullName>
    </alternativeName>
</protein>
<comment type="similarity">
    <text evidence="2 10">Belongs to the disproportionating enzyme family.</text>
</comment>
<dbReference type="Proteomes" id="UP000240206">
    <property type="component" value="Unassembled WGS sequence"/>
</dbReference>
<evidence type="ECO:0000256" key="7">
    <source>
        <dbReference type="ARBA" id="ARBA00023277"/>
    </source>
</evidence>
<dbReference type="RefSeq" id="WP_106500588.1">
    <property type="nucleotide sequence ID" value="NZ_PXVC01000063.1"/>
</dbReference>
<keyword evidence="6 10" id="KW-0808">Transferase</keyword>
<evidence type="ECO:0000256" key="4">
    <source>
        <dbReference type="ARBA" id="ARBA00020295"/>
    </source>
</evidence>
<evidence type="ECO:0000256" key="3">
    <source>
        <dbReference type="ARBA" id="ARBA00012560"/>
    </source>
</evidence>
<dbReference type="GO" id="GO:0004134">
    <property type="term" value="F:4-alpha-glucanotransferase activity"/>
    <property type="evidence" value="ECO:0007669"/>
    <property type="project" value="UniProtKB-EC"/>
</dbReference>
<evidence type="ECO:0000256" key="9">
    <source>
        <dbReference type="ARBA" id="ARBA00031501"/>
    </source>
</evidence>
<evidence type="ECO:0000256" key="5">
    <source>
        <dbReference type="ARBA" id="ARBA00022676"/>
    </source>
</evidence>
<proteinExistence type="inferred from homology"/>
<reference evidence="12" key="1">
    <citation type="submission" date="2018-03" db="EMBL/GenBank/DDBJ databases">
        <title>Ecological and genomic features of two cosmopolitan and abundant freshwater picocyanobacteria.</title>
        <authorList>
            <person name="Cabello-Yeves P.J."/>
            <person name="Picazo A."/>
            <person name="Camacho A."/>
            <person name="Callieri C."/>
            <person name="Rosselli R."/>
            <person name="Roda-Garcia J."/>
            <person name="Coutinho F.H."/>
            <person name="Rodriguez-Valera F."/>
        </authorList>
    </citation>
    <scope>NUCLEOTIDE SEQUENCE [LARGE SCALE GENOMIC DNA]</scope>
    <source>
        <strain evidence="12">Tous</strain>
    </source>
</reference>
<keyword evidence="5 10" id="KW-0328">Glycosyltransferase</keyword>
<dbReference type="EC" id="2.4.1.25" evidence="3 10"/>